<reference evidence="8" key="1">
    <citation type="journal article" date="2019" name="Int. J. Syst. Evol. Microbiol.">
        <title>The Global Catalogue of Microorganisms (GCM) 10K type strain sequencing project: providing services to taxonomists for standard genome sequencing and annotation.</title>
        <authorList>
            <consortium name="The Broad Institute Genomics Platform"/>
            <consortium name="The Broad Institute Genome Sequencing Center for Infectious Disease"/>
            <person name="Wu L."/>
            <person name="Ma J."/>
        </authorList>
    </citation>
    <scope>NUCLEOTIDE SEQUENCE [LARGE SCALE GENOMIC DNA]</scope>
    <source>
        <strain evidence="8">KCTC 23701</strain>
    </source>
</reference>
<evidence type="ECO:0000256" key="4">
    <source>
        <dbReference type="ARBA" id="ARBA00023125"/>
    </source>
</evidence>
<dbReference type="Gene3D" id="3.40.50.300">
    <property type="entry name" value="P-loop containing nucleotide triphosphate hydrolases"/>
    <property type="match status" value="1"/>
</dbReference>
<dbReference type="Pfam" id="PF02954">
    <property type="entry name" value="HTH_8"/>
    <property type="match status" value="1"/>
</dbReference>
<dbReference type="Pfam" id="PF08448">
    <property type="entry name" value="PAS_4"/>
    <property type="match status" value="1"/>
</dbReference>
<dbReference type="PROSITE" id="PS00676">
    <property type="entry name" value="SIGMA54_INTERACT_2"/>
    <property type="match status" value="1"/>
</dbReference>
<dbReference type="CDD" id="cd00130">
    <property type="entry name" value="PAS"/>
    <property type="match status" value="1"/>
</dbReference>
<keyword evidence="5" id="KW-0804">Transcription</keyword>
<protein>
    <submittedName>
        <fullName evidence="7">Sigma-54-dependent Fis family transcriptional regulator</fullName>
    </submittedName>
</protein>
<dbReference type="SMART" id="SM00091">
    <property type="entry name" value="PAS"/>
    <property type="match status" value="1"/>
</dbReference>
<dbReference type="SMART" id="SM00382">
    <property type="entry name" value="AAA"/>
    <property type="match status" value="1"/>
</dbReference>
<proteinExistence type="predicted"/>
<dbReference type="SUPFAM" id="SSF46689">
    <property type="entry name" value="Homeodomain-like"/>
    <property type="match status" value="1"/>
</dbReference>
<dbReference type="InterPro" id="IPR013656">
    <property type="entry name" value="PAS_4"/>
</dbReference>
<dbReference type="PROSITE" id="PS00675">
    <property type="entry name" value="SIGMA54_INTERACT_1"/>
    <property type="match status" value="1"/>
</dbReference>
<dbReference type="Gene3D" id="1.10.10.60">
    <property type="entry name" value="Homeodomain-like"/>
    <property type="match status" value="1"/>
</dbReference>
<dbReference type="InterPro" id="IPR009057">
    <property type="entry name" value="Homeodomain-like_sf"/>
</dbReference>
<evidence type="ECO:0000256" key="2">
    <source>
        <dbReference type="ARBA" id="ARBA00022840"/>
    </source>
</evidence>
<dbReference type="InterPro" id="IPR003593">
    <property type="entry name" value="AAA+_ATPase"/>
</dbReference>
<dbReference type="SUPFAM" id="SSF55785">
    <property type="entry name" value="PYP-like sensor domain (PAS domain)"/>
    <property type="match status" value="1"/>
</dbReference>
<sequence length="489" mass="52438">MSDLPPASALGAHLADYEQTRDWAIASLFRSFETFSEGTVIVDADTRVVWINARYADRFGFKDPADALGRPVEEVIPSSLLREVVRTGKPMLLDLMPTRGGSLVVTRLPLRDEAGLIVGAIGFALYDEVRSLSPLIAKVGRLNDELAAARESLAQARRAKYTFDNFVGSAPASEEVKRQAQRAATMDSPVLLLGETGTGKEVLAHAIHSASRRASKPLVTLNMAAIPEALLEAELFGAAAGAYTGADRKGRVGKFQLADGGTLFLDEIGDLPLALQAKLLRVLQDKEFEALGSNQVVRSDVRIIAATSARLLQQVETGAFRADLFYRLNVLSISLPPLRERSSDIAALCATVFAELAATEGGAVRRIDAGGIALLQGYDWPGNVRELRNVLERATMLSDHPVLGAAELLPLLRPGLPSPQRASAPNYADAMAGFEKQLLEDALAACNGRVIDAAARLGIGRATFYKKMVLHGLRVSANQEGRLLQGPLG</sequence>
<keyword evidence="3" id="KW-0805">Transcription regulation</keyword>
<dbReference type="PANTHER" id="PTHR32071">
    <property type="entry name" value="TRANSCRIPTIONAL REGULATORY PROTEIN"/>
    <property type="match status" value="1"/>
</dbReference>
<organism evidence="7 8">
    <name type="scientific">Jeongeupia chitinilytica</name>
    <dbReference type="NCBI Taxonomy" id="1041641"/>
    <lineage>
        <taxon>Bacteria</taxon>
        <taxon>Pseudomonadati</taxon>
        <taxon>Pseudomonadota</taxon>
        <taxon>Betaproteobacteria</taxon>
        <taxon>Neisseriales</taxon>
        <taxon>Chitinibacteraceae</taxon>
        <taxon>Jeongeupia</taxon>
    </lineage>
</organism>
<dbReference type="InterPro" id="IPR058031">
    <property type="entry name" value="AAA_lid_NorR"/>
</dbReference>
<keyword evidence="2" id="KW-0067">ATP-binding</keyword>
<dbReference type="InterPro" id="IPR027417">
    <property type="entry name" value="P-loop_NTPase"/>
</dbReference>
<dbReference type="Pfam" id="PF00158">
    <property type="entry name" value="Sigma54_activat"/>
    <property type="match status" value="1"/>
</dbReference>
<dbReference type="InterPro" id="IPR025662">
    <property type="entry name" value="Sigma_54_int_dom_ATP-bd_1"/>
</dbReference>
<dbReference type="InterPro" id="IPR035965">
    <property type="entry name" value="PAS-like_dom_sf"/>
</dbReference>
<dbReference type="PANTHER" id="PTHR32071:SF99">
    <property type="entry name" value="TRANSCRIPTIONAL REGULATORY PROTEIN"/>
    <property type="match status" value="1"/>
</dbReference>
<dbReference type="PROSITE" id="PS50045">
    <property type="entry name" value="SIGMA54_INTERACT_4"/>
    <property type="match status" value="1"/>
</dbReference>
<gene>
    <name evidence="7" type="ORF">GCM10007350_37130</name>
</gene>
<dbReference type="Pfam" id="PF25601">
    <property type="entry name" value="AAA_lid_14"/>
    <property type="match status" value="1"/>
</dbReference>
<feature type="domain" description="Sigma-54 factor interaction" evidence="6">
    <location>
        <begin position="166"/>
        <end position="396"/>
    </location>
</feature>
<dbReference type="Proteomes" id="UP000604737">
    <property type="component" value="Unassembled WGS sequence"/>
</dbReference>
<dbReference type="InterPro" id="IPR025944">
    <property type="entry name" value="Sigma_54_int_dom_CS"/>
</dbReference>
<evidence type="ECO:0000313" key="8">
    <source>
        <dbReference type="Proteomes" id="UP000604737"/>
    </source>
</evidence>
<dbReference type="EMBL" id="BMYO01000013">
    <property type="protein sequence ID" value="GHD69854.1"/>
    <property type="molecule type" value="Genomic_DNA"/>
</dbReference>
<keyword evidence="8" id="KW-1185">Reference proteome</keyword>
<dbReference type="InterPro" id="IPR025943">
    <property type="entry name" value="Sigma_54_int_dom_ATP-bd_2"/>
</dbReference>
<dbReference type="SUPFAM" id="SSF52540">
    <property type="entry name" value="P-loop containing nucleoside triphosphate hydrolases"/>
    <property type="match status" value="1"/>
</dbReference>
<dbReference type="InterPro" id="IPR002078">
    <property type="entry name" value="Sigma_54_int"/>
</dbReference>
<dbReference type="PROSITE" id="PS00688">
    <property type="entry name" value="SIGMA54_INTERACT_3"/>
    <property type="match status" value="1"/>
</dbReference>
<comment type="caution">
    <text evidence="7">The sequence shown here is derived from an EMBL/GenBank/DDBJ whole genome shotgun (WGS) entry which is preliminary data.</text>
</comment>
<evidence type="ECO:0000313" key="7">
    <source>
        <dbReference type="EMBL" id="GHD69854.1"/>
    </source>
</evidence>
<dbReference type="InterPro" id="IPR000014">
    <property type="entry name" value="PAS"/>
</dbReference>
<evidence type="ECO:0000256" key="5">
    <source>
        <dbReference type="ARBA" id="ARBA00023163"/>
    </source>
</evidence>
<dbReference type="Gene3D" id="3.30.450.20">
    <property type="entry name" value="PAS domain"/>
    <property type="match status" value="1"/>
</dbReference>
<dbReference type="RefSeq" id="WP_189462452.1">
    <property type="nucleotide sequence ID" value="NZ_BMYO01000013.1"/>
</dbReference>
<dbReference type="Gene3D" id="1.10.8.60">
    <property type="match status" value="1"/>
</dbReference>
<accession>A0ABQ3H541</accession>
<keyword evidence="1" id="KW-0547">Nucleotide-binding</keyword>
<evidence type="ECO:0000256" key="3">
    <source>
        <dbReference type="ARBA" id="ARBA00023015"/>
    </source>
</evidence>
<name>A0ABQ3H541_9NEIS</name>
<evidence type="ECO:0000259" key="6">
    <source>
        <dbReference type="PROSITE" id="PS50045"/>
    </source>
</evidence>
<dbReference type="InterPro" id="IPR002197">
    <property type="entry name" value="HTH_Fis"/>
</dbReference>
<dbReference type="CDD" id="cd00009">
    <property type="entry name" value="AAA"/>
    <property type="match status" value="1"/>
</dbReference>
<keyword evidence="4" id="KW-0238">DNA-binding</keyword>
<evidence type="ECO:0000256" key="1">
    <source>
        <dbReference type="ARBA" id="ARBA00022741"/>
    </source>
</evidence>